<accession>M5U910</accession>
<keyword evidence="2" id="KW-1185">Reference proteome</keyword>
<dbReference type="PATRIC" id="fig|1263870.3.peg.4472"/>
<dbReference type="EMBL" id="ANOH01000282">
    <property type="protein sequence ID" value="EMI54346.1"/>
    <property type="molecule type" value="Genomic_DNA"/>
</dbReference>
<protein>
    <submittedName>
        <fullName evidence="1">Uncharacterized protein</fullName>
    </submittedName>
</protein>
<gene>
    <name evidence="1" type="ORF">RSSM_04225</name>
</gene>
<dbReference type="AlphaFoldDB" id="M5U910"/>
<proteinExistence type="predicted"/>
<comment type="caution">
    <text evidence="1">The sequence shown here is derived from an EMBL/GenBank/DDBJ whole genome shotgun (WGS) entry which is preliminary data.</text>
</comment>
<evidence type="ECO:0000313" key="2">
    <source>
        <dbReference type="Proteomes" id="UP000011885"/>
    </source>
</evidence>
<reference evidence="1 2" key="1">
    <citation type="journal article" date="2013" name="Mar. Genomics">
        <title>Expression of sulfatases in Rhodopirellula baltica and the diversity of sulfatases in the genus Rhodopirellula.</title>
        <authorList>
            <person name="Wegner C.E."/>
            <person name="Richter-Heitmann T."/>
            <person name="Klindworth A."/>
            <person name="Klockow C."/>
            <person name="Richter M."/>
            <person name="Achstetter T."/>
            <person name="Glockner F.O."/>
            <person name="Harder J."/>
        </authorList>
    </citation>
    <scope>NUCLEOTIDE SEQUENCE [LARGE SCALE GENOMIC DNA]</scope>
    <source>
        <strain evidence="1 2">SM41</strain>
    </source>
</reference>
<organism evidence="1 2">
    <name type="scientific">Rhodopirellula sallentina SM41</name>
    <dbReference type="NCBI Taxonomy" id="1263870"/>
    <lineage>
        <taxon>Bacteria</taxon>
        <taxon>Pseudomonadati</taxon>
        <taxon>Planctomycetota</taxon>
        <taxon>Planctomycetia</taxon>
        <taxon>Pirellulales</taxon>
        <taxon>Pirellulaceae</taxon>
        <taxon>Rhodopirellula</taxon>
    </lineage>
</organism>
<sequence length="76" mass="8222">MLRLAQLIRNGRDQMEAQSRVRSRPVQSIGDLAQAVLLRHDLVARRRAAAAQATVTATRVPTVGLAQTPAEVHVAS</sequence>
<name>M5U910_9BACT</name>
<evidence type="ECO:0000313" key="1">
    <source>
        <dbReference type="EMBL" id="EMI54346.1"/>
    </source>
</evidence>
<dbReference type="Proteomes" id="UP000011885">
    <property type="component" value="Unassembled WGS sequence"/>
</dbReference>